<evidence type="ECO:0000313" key="1">
    <source>
        <dbReference type="EMBL" id="MBX29016.1"/>
    </source>
</evidence>
<organism evidence="1">
    <name type="scientific">Rhizophora mucronata</name>
    <name type="common">Asiatic mangrove</name>
    <dbReference type="NCBI Taxonomy" id="61149"/>
    <lineage>
        <taxon>Eukaryota</taxon>
        <taxon>Viridiplantae</taxon>
        <taxon>Streptophyta</taxon>
        <taxon>Embryophyta</taxon>
        <taxon>Tracheophyta</taxon>
        <taxon>Spermatophyta</taxon>
        <taxon>Magnoliopsida</taxon>
        <taxon>eudicotyledons</taxon>
        <taxon>Gunneridae</taxon>
        <taxon>Pentapetalae</taxon>
        <taxon>rosids</taxon>
        <taxon>fabids</taxon>
        <taxon>Malpighiales</taxon>
        <taxon>Rhizophoraceae</taxon>
        <taxon>Rhizophora</taxon>
    </lineage>
</organism>
<protein>
    <submittedName>
        <fullName evidence="1">Uncharacterized protein LOC103449610 isoform X2</fullName>
    </submittedName>
</protein>
<accession>A0A2P2MFI5</accession>
<reference evidence="1" key="1">
    <citation type="submission" date="2018-02" db="EMBL/GenBank/DDBJ databases">
        <title>Rhizophora mucronata_Transcriptome.</title>
        <authorList>
            <person name="Meera S.P."/>
            <person name="Sreeshan A."/>
            <person name="Augustine A."/>
        </authorList>
    </citation>
    <scope>NUCLEOTIDE SEQUENCE</scope>
    <source>
        <tissue evidence="1">Leaf</tissue>
    </source>
</reference>
<dbReference type="AlphaFoldDB" id="A0A2P2MFI5"/>
<dbReference type="EMBL" id="GGEC01048532">
    <property type="protein sequence ID" value="MBX29016.1"/>
    <property type="molecule type" value="Transcribed_RNA"/>
</dbReference>
<proteinExistence type="predicted"/>
<name>A0A2P2MFI5_RHIMU</name>
<sequence>MKVRHWLKLKFVFRKNCRFPMKSFPSGNLLFCHWVALSTFKILILCPADFRSLSPSLWHTHPCT</sequence>